<proteinExistence type="predicted"/>
<dbReference type="EMBL" id="JAFEKC020000025">
    <property type="protein sequence ID" value="KAK0507108.1"/>
    <property type="molecule type" value="Genomic_DNA"/>
</dbReference>
<dbReference type="PANTHER" id="PTHR24148:SF64">
    <property type="entry name" value="HETEROKARYON INCOMPATIBILITY DOMAIN-CONTAINING PROTEIN"/>
    <property type="match status" value="1"/>
</dbReference>
<dbReference type="PANTHER" id="PTHR24148">
    <property type="entry name" value="ANKYRIN REPEAT DOMAIN-CONTAINING PROTEIN 39 HOMOLOG-RELATED"/>
    <property type="match status" value="1"/>
</dbReference>
<sequence>MEIDKLAPFSDLDLLQYSSLNINEFRLLKLTRLENRLDKSWPICELIHVAIADCPKYNALSYVWGPQHDRKTIAINKKAFSVSVNLCDALCALFNLTELHVVWVDAICINQTDDAEKVTQIPLMREIYSRAACVMAWVGREKDDSDILFTSMDYISDLLSKAKGRVTTNNLEDHGLPDKECVIWRAMNRFFFRPWFQRLWVYQEIILAKELTILCGSGTTTWTSLIRLTKEIHRSGLYGFLGVVQQNDSEGIVLEMDSRHFIRLVDKGRERYMRRTGDESMFIASHFRDTRTLHCTFNVDRVYGLLGLVSENVQRRIEIDYSLEERFWEVWISAGKVVSSLQQDSFHILLEISDHSDPEKKCPELPSWFPDLRLRDFTFRSPFLRAAAAAGDNGNSPELRTFEDSDNLCVLGVSVDVVEDEFPSKWCWPDRVQKLSGVPAGLEWHRNCLELARVSKMRTQDHLEDYLITLTAGALDSSDDGEFNWHRDTPLNQSKETFYRMITFLDGLKVEDSTHPMFLSTHPFEVEFLSWAYNIGNICLNRSFFTTKHGRIGLGPSSMIKGDKICIFQGMPWPAVLRWNGEKSAYFFVGLAYTHGIMAGEAFRTKEDQNDGVIERENFTIY</sequence>
<protein>
    <recommendedName>
        <fullName evidence="1">Heterokaryon incompatibility domain-containing protein</fullName>
    </recommendedName>
</protein>
<dbReference type="Pfam" id="PF06985">
    <property type="entry name" value="HET"/>
    <property type="match status" value="1"/>
</dbReference>
<dbReference type="InterPro" id="IPR052895">
    <property type="entry name" value="HetReg/Transcr_Mod"/>
</dbReference>
<evidence type="ECO:0000259" key="1">
    <source>
        <dbReference type="Pfam" id="PF06985"/>
    </source>
</evidence>
<comment type="caution">
    <text evidence="2">The sequence shown here is derived from an EMBL/GenBank/DDBJ whole genome shotgun (WGS) entry which is preliminary data.</text>
</comment>
<evidence type="ECO:0000313" key="2">
    <source>
        <dbReference type="EMBL" id="KAK0507108.1"/>
    </source>
</evidence>
<accession>A0AA39QQ74</accession>
<dbReference type="Pfam" id="PF26639">
    <property type="entry name" value="Het-6_barrel"/>
    <property type="match status" value="1"/>
</dbReference>
<gene>
    <name evidence="2" type="ORF">JMJ35_010566</name>
</gene>
<dbReference type="AlphaFoldDB" id="A0AA39QQ74"/>
<organism evidence="2 3">
    <name type="scientific">Cladonia borealis</name>
    <dbReference type="NCBI Taxonomy" id="184061"/>
    <lineage>
        <taxon>Eukaryota</taxon>
        <taxon>Fungi</taxon>
        <taxon>Dikarya</taxon>
        <taxon>Ascomycota</taxon>
        <taxon>Pezizomycotina</taxon>
        <taxon>Lecanoromycetes</taxon>
        <taxon>OSLEUM clade</taxon>
        <taxon>Lecanoromycetidae</taxon>
        <taxon>Lecanorales</taxon>
        <taxon>Lecanorineae</taxon>
        <taxon>Cladoniaceae</taxon>
        <taxon>Cladonia</taxon>
    </lineage>
</organism>
<evidence type="ECO:0000313" key="3">
    <source>
        <dbReference type="Proteomes" id="UP001166286"/>
    </source>
</evidence>
<reference evidence="2" key="1">
    <citation type="submission" date="2023-03" db="EMBL/GenBank/DDBJ databases">
        <title>Complete genome of Cladonia borealis.</title>
        <authorList>
            <person name="Park H."/>
        </authorList>
    </citation>
    <scope>NUCLEOTIDE SEQUENCE</scope>
    <source>
        <strain evidence="2">ANT050790</strain>
    </source>
</reference>
<name>A0AA39QQ74_9LECA</name>
<dbReference type="InterPro" id="IPR010730">
    <property type="entry name" value="HET"/>
</dbReference>
<dbReference type="Proteomes" id="UP001166286">
    <property type="component" value="Unassembled WGS sequence"/>
</dbReference>
<feature type="domain" description="Heterokaryon incompatibility" evidence="1">
    <location>
        <begin position="57"/>
        <end position="204"/>
    </location>
</feature>
<keyword evidence="3" id="KW-1185">Reference proteome</keyword>